<accession>A0A370GMR4</accession>
<gene>
    <name evidence="2" type="ORF">DFR68_11589</name>
</gene>
<feature type="transmembrane region" description="Helical" evidence="1">
    <location>
        <begin position="54"/>
        <end position="72"/>
    </location>
</feature>
<feature type="transmembrane region" description="Helical" evidence="1">
    <location>
        <begin position="129"/>
        <end position="147"/>
    </location>
</feature>
<feature type="transmembrane region" description="Helical" evidence="1">
    <location>
        <begin position="267"/>
        <end position="285"/>
    </location>
</feature>
<dbReference type="Proteomes" id="UP000255355">
    <property type="component" value="Unassembled WGS sequence"/>
</dbReference>
<evidence type="ECO:0000313" key="3">
    <source>
        <dbReference type="Proteomes" id="UP000255355"/>
    </source>
</evidence>
<dbReference type="EMBL" id="QQAZ01000015">
    <property type="protein sequence ID" value="RDI44937.1"/>
    <property type="molecule type" value="Genomic_DNA"/>
</dbReference>
<evidence type="ECO:0000313" key="2">
    <source>
        <dbReference type="EMBL" id="RDI44937.1"/>
    </source>
</evidence>
<name>A0A370GMR4_9NOCA</name>
<dbReference type="RefSeq" id="WP_068029437.1">
    <property type="nucleotide sequence ID" value="NZ_QQAZ01000015.1"/>
</dbReference>
<reference evidence="2 3" key="1">
    <citation type="submission" date="2018-07" db="EMBL/GenBank/DDBJ databases">
        <title>Genomic Encyclopedia of Type Strains, Phase IV (KMG-IV): sequencing the most valuable type-strain genomes for metagenomic binning, comparative biology and taxonomic classification.</title>
        <authorList>
            <person name="Goeker M."/>
        </authorList>
    </citation>
    <scope>NUCLEOTIDE SEQUENCE [LARGE SCALE GENOMIC DNA]</scope>
    <source>
        <strain evidence="2 3">DSM 44952</strain>
    </source>
</reference>
<protein>
    <recommendedName>
        <fullName evidence="4">4-hydroxybenzoate polyprenyltransferase</fullName>
    </recommendedName>
</protein>
<evidence type="ECO:0008006" key="4">
    <source>
        <dbReference type="Google" id="ProtNLM"/>
    </source>
</evidence>
<proteinExistence type="predicted"/>
<feature type="transmembrane region" description="Helical" evidence="1">
    <location>
        <begin position="159"/>
        <end position="178"/>
    </location>
</feature>
<keyword evidence="1" id="KW-0472">Membrane</keyword>
<dbReference type="AlphaFoldDB" id="A0A370GMR4"/>
<dbReference type="STRING" id="1210089.GCA_001613165_06805"/>
<dbReference type="OrthoDB" id="5496839at2"/>
<feature type="transmembrane region" description="Helical" evidence="1">
    <location>
        <begin position="184"/>
        <end position="202"/>
    </location>
</feature>
<keyword evidence="1" id="KW-0812">Transmembrane</keyword>
<organism evidence="2 3">
    <name type="scientific">Nocardia mexicana</name>
    <dbReference type="NCBI Taxonomy" id="279262"/>
    <lineage>
        <taxon>Bacteria</taxon>
        <taxon>Bacillati</taxon>
        <taxon>Actinomycetota</taxon>
        <taxon>Actinomycetes</taxon>
        <taxon>Mycobacteriales</taxon>
        <taxon>Nocardiaceae</taxon>
        <taxon>Nocardia</taxon>
    </lineage>
</organism>
<evidence type="ECO:0000256" key="1">
    <source>
        <dbReference type="SAM" id="Phobius"/>
    </source>
</evidence>
<sequence>MTTTTDLSPRSPYAFRLAAFLNERFPAWQPAVLFPLYASSLLVGKVLGGRGMSVGWADIAGFAAFVAFYLMLRIMDEHKDFEHDNVHYPERVLQRGLVTLPQLRNLGIGCVLLATAVSIAVDGGVGPVTAWWLALFVLSLFMLRYFFIRSYLEARRVVLTLTHAPATPLATIWVAQIGAGHHALGAHAIWLAVMAWFGTWTVEVGRKSRTPDDLRTTVVDYTKPGRWNHSFGLRGSVLVLVVLAAVTAVFASVLLHVLGHGAWGADLALALTTIGAFGAAVRFAVEPNRFAASTVASWAMVSAFTAQIVVAVTLWVTG</sequence>
<comment type="caution">
    <text evidence="2">The sequence shown here is derived from an EMBL/GenBank/DDBJ whole genome shotgun (WGS) entry which is preliminary data.</text>
</comment>
<feature type="transmembrane region" description="Helical" evidence="1">
    <location>
        <begin position="103"/>
        <end position="123"/>
    </location>
</feature>
<keyword evidence="1" id="KW-1133">Transmembrane helix</keyword>
<feature type="transmembrane region" description="Helical" evidence="1">
    <location>
        <begin position="297"/>
        <end position="316"/>
    </location>
</feature>
<keyword evidence="3" id="KW-1185">Reference proteome</keyword>
<feature type="transmembrane region" description="Helical" evidence="1">
    <location>
        <begin position="231"/>
        <end position="255"/>
    </location>
</feature>